<dbReference type="RefSeq" id="WP_104986647.1">
    <property type="nucleotide sequence ID" value="NZ_CP012673.1"/>
</dbReference>
<organism evidence="8 9">
    <name type="scientific">Sorangium cellulosum</name>
    <name type="common">Polyangium cellulosum</name>
    <dbReference type="NCBI Taxonomy" id="56"/>
    <lineage>
        <taxon>Bacteria</taxon>
        <taxon>Pseudomonadati</taxon>
        <taxon>Myxococcota</taxon>
        <taxon>Polyangia</taxon>
        <taxon>Polyangiales</taxon>
        <taxon>Polyangiaceae</taxon>
        <taxon>Sorangium</taxon>
    </lineage>
</organism>
<dbReference type="OrthoDB" id="5489650at2"/>
<dbReference type="AlphaFoldDB" id="A0A2L0FBH9"/>
<keyword evidence="4 5" id="KW-0067">ATP-binding</keyword>
<dbReference type="CDD" id="cd14014">
    <property type="entry name" value="STKc_PknB_like"/>
    <property type="match status" value="1"/>
</dbReference>
<proteinExistence type="predicted"/>
<dbReference type="PROSITE" id="PS00108">
    <property type="entry name" value="PROTEIN_KINASE_ST"/>
    <property type="match status" value="1"/>
</dbReference>
<evidence type="ECO:0000256" key="5">
    <source>
        <dbReference type="PROSITE-ProRule" id="PRU10141"/>
    </source>
</evidence>
<dbReference type="InterPro" id="IPR011009">
    <property type="entry name" value="Kinase-like_dom_sf"/>
</dbReference>
<evidence type="ECO:0000313" key="9">
    <source>
        <dbReference type="Proteomes" id="UP000238348"/>
    </source>
</evidence>
<keyword evidence="2 5" id="KW-0547">Nucleotide-binding</keyword>
<feature type="domain" description="Protein kinase" evidence="7">
    <location>
        <begin position="26"/>
        <end position="331"/>
    </location>
</feature>
<dbReference type="Proteomes" id="UP000238348">
    <property type="component" value="Chromosome"/>
</dbReference>
<dbReference type="SMART" id="SM00220">
    <property type="entry name" value="S_TKc"/>
    <property type="match status" value="1"/>
</dbReference>
<dbReference type="SUPFAM" id="SSF56112">
    <property type="entry name" value="Protein kinase-like (PK-like)"/>
    <property type="match status" value="1"/>
</dbReference>
<evidence type="ECO:0000256" key="1">
    <source>
        <dbReference type="ARBA" id="ARBA00022679"/>
    </source>
</evidence>
<dbReference type="Gene3D" id="3.30.200.20">
    <property type="entry name" value="Phosphorylase Kinase, domain 1"/>
    <property type="match status" value="1"/>
</dbReference>
<dbReference type="InterPro" id="IPR000719">
    <property type="entry name" value="Prot_kinase_dom"/>
</dbReference>
<evidence type="ECO:0000259" key="7">
    <source>
        <dbReference type="PROSITE" id="PS50011"/>
    </source>
</evidence>
<dbReference type="EMBL" id="CP012673">
    <property type="protein sequence ID" value="AUX48857.1"/>
    <property type="molecule type" value="Genomic_DNA"/>
</dbReference>
<keyword evidence="3" id="KW-0418">Kinase</keyword>
<evidence type="ECO:0000313" key="8">
    <source>
        <dbReference type="EMBL" id="AUX48857.1"/>
    </source>
</evidence>
<accession>A0A2L0FBH9</accession>
<dbReference type="PROSITE" id="PS00107">
    <property type="entry name" value="PROTEIN_KINASE_ATP"/>
    <property type="match status" value="1"/>
</dbReference>
<dbReference type="SUPFAM" id="SSF52540">
    <property type="entry name" value="P-loop containing nucleoside triphosphate hydrolases"/>
    <property type="match status" value="1"/>
</dbReference>
<evidence type="ECO:0000256" key="3">
    <source>
        <dbReference type="ARBA" id="ARBA00022777"/>
    </source>
</evidence>
<dbReference type="GO" id="GO:0005524">
    <property type="term" value="F:ATP binding"/>
    <property type="evidence" value="ECO:0007669"/>
    <property type="project" value="UniProtKB-UniRule"/>
</dbReference>
<dbReference type="GO" id="GO:0004674">
    <property type="term" value="F:protein serine/threonine kinase activity"/>
    <property type="evidence" value="ECO:0007669"/>
    <property type="project" value="TreeGrafter"/>
</dbReference>
<dbReference type="InterPro" id="IPR027417">
    <property type="entry name" value="P-loop_NTPase"/>
</dbReference>
<sequence length="1096" mass="116613">MPEQRGGSADVEPAGDAGARVLAGRYRLRELLGQGAHGEVWGADDPVLGEQVAIKLLLRAGAESARVRREIAALRMLRLPGVVRLLDEGMDEGRPFFVMERVDGAPFPGRIAGDAGDATDGEESAPAPRDDRTVSTSATAAIATATSEVRPRRAPRPAGRAPRWNFSAIAAPTEALLEILARVHLAGIVHRDLKPANVLLRPDGRPVVLDFGLSLAPASTSRAAAKTDTEEGLIVGTPAYLAPEQIRGGPIDARADLYAVGAMLYEALTGSLPHDAPTVEGLLLLRLAQPPVPVRDHVPELPQNAADLVDRLLARSPEDRPRSAADALALLRGQAGARRAARTVPRLGGDAPVQVILAAARAGRALDVTGPRGSGRTRCLEEAAEALDREGRRVLRLPPGRRPLASLSPAIGSLEDLARAPLEEVLARAEALVRGALAAGAVLVADDAERLDPWSSAALARCREAGAVIRAFRDERADGAAADGAAAADAALRLGPLDERALRPLFAGPDRLFHLREDAARALWERSAGLPARVAAEVDAWVRAGFGRWDDARLVVERDTLDRLQSGLPIAAAPTVVEAEGPAANEPHLEELCAWLGVAGSRLDAAQLARLMRRPRFRVEAELGALCTRGWARRAGADRFELLVQAGGGWSEDERRATQRAVAGALAPGAPGRLFLLVAAGEDERAADEALAASRRLAEEGLLGRAAAALHEGLLAARRGPEAAVARWERRLLSTWVEIACAERSPRALDRVLYELCRARSRTSPEVARLEALVRAVILVDGPSWRGRAREAADALGAFAAPALERWRQWVRVRAGIRQGPEALEAALADARAWAAATGHPDAQAAVAGWTGLLRYAEGRFEEAARWHAEAVARETWLPLRLAATLNEAAALLEAFQPARAAARARAAGEMAARCRHPYFEARAEWARRTAAYRMGEALAPDAELVEACAALSAPDHFALVCCTEAAIAYRAGDLGAARDLAARAAETWRRLDHRWPELFGRCFAAAVRGGLPEEEARALAAQAARCPVPGLGIQSLALLRRACPALPPFPDEVLAPLCRGIPEARWDDRLDVLSVRESLAAAGSGTVSPAPGEQR</sequence>
<name>A0A2L0FBH9_SORCE</name>
<gene>
    <name evidence="8" type="ORF">SOCE26_104000</name>
</gene>
<evidence type="ECO:0000256" key="4">
    <source>
        <dbReference type="ARBA" id="ARBA00022840"/>
    </source>
</evidence>
<evidence type="ECO:0000256" key="6">
    <source>
        <dbReference type="SAM" id="MobiDB-lite"/>
    </source>
</evidence>
<dbReference type="Gene3D" id="1.10.510.10">
    <property type="entry name" value="Transferase(Phosphotransferase) domain 1"/>
    <property type="match status" value="1"/>
</dbReference>
<dbReference type="PANTHER" id="PTHR43289">
    <property type="entry name" value="MITOGEN-ACTIVATED PROTEIN KINASE KINASE KINASE 20-RELATED"/>
    <property type="match status" value="1"/>
</dbReference>
<dbReference type="PROSITE" id="PS50011">
    <property type="entry name" value="PROTEIN_KINASE_DOM"/>
    <property type="match status" value="1"/>
</dbReference>
<dbReference type="InterPro" id="IPR017441">
    <property type="entry name" value="Protein_kinase_ATP_BS"/>
</dbReference>
<dbReference type="Pfam" id="PF00069">
    <property type="entry name" value="Pkinase"/>
    <property type="match status" value="1"/>
</dbReference>
<evidence type="ECO:0000256" key="2">
    <source>
        <dbReference type="ARBA" id="ARBA00022741"/>
    </source>
</evidence>
<dbReference type="InterPro" id="IPR008271">
    <property type="entry name" value="Ser/Thr_kinase_AS"/>
</dbReference>
<dbReference type="PANTHER" id="PTHR43289:SF34">
    <property type="entry name" value="SERINE_THREONINE-PROTEIN KINASE YBDM-RELATED"/>
    <property type="match status" value="1"/>
</dbReference>
<keyword evidence="1" id="KW-0808">Transferase</keyword>
<feature type="region of interest" description="Disordered" evidence="6">
    <location>
        <begin position="108"/>
        <end position="137"/>
    </location>
</feature>
<reference evidence="8 9" key="1">
    <citation type="submission" date="2015-09" db="EMBL/GenBank/DDBJ databases">
        <title>Sorangium comparison.</title>
        <authorList>
            <person name="Zaburannyi N."/>
            <person name="Bunk B."/>
            <person name="Overmann J."/>
            <person name="Mueller R."/>
        </authorList>
    </citation>
    <scope>NUCLEOTIDE SEQUENCE [LARGE SCALE GENOMIC DNA]</scope>
    <source>
        <strain evidence="8 9">So ce26</strain>
    </source>
</reference>
<protein>
    <recommendedName>
        <fullName evidence="7">Protein kinase domain-containing protein</fullName>
    </recommendedName>
</protein>
<feature type="binding site" evidence="5">
    <location>
        <position position="55"/>
    </location>
    <ligand>
        <name>ATP</name>
        <dbReference type="ChEBI" id="CHEBI:30616"/>
    </ligand>
</feature>